<name>A0A6J5KW91_9CAUD</name>
<keyword evidence="2" id="KW-0808">Transferase</keyword>
<evidence type="ECO:0000313" key="3">
    <source>
        <dbReference type="EMBL" id="CAB4125485.1"/>
    </source>
</evidence>
<dbReference type="CDD" id="cd11301">
    <property type="entry name" value="Fut1_Fut2_like"/>
    <property type="match status" value="1"/>
</dbReference>
<dbReference type="GO" id="GO:0005975">
    <property type="term" value="P:carbohydrate metabolic process"/>
    <property type="evidence" value="ECO:0007669"/>
    <property type="project" value="InterPro"/>
</dbReference>
<dbReference type="GO" id="GO:0016020">
    <property type="term" value="C:membrane"/>
    <property type="evidence" value="ECO:0007669"/>
    <property type="project" value="InterPro"/>
</dbReference>
<organism evidence="3">
    <name type="scientific">uncultured Caudovirales phage</name>
    <dbReference type="NCBI Taxonomy" id="2100421"/>
    <lineage>
        <taxon>Viruses</taxon>
        <taxon>Duplodnaviria</taxon>
        <taxon>Heunggongvirae</taxon>
        <taxon>Uroviricota</taxon>
        <taxon>Caudoviricetes</taxon>
        <taxon>Peduoviridae</taxon>
        <taxon>Maltschvirus</taxon>
        <taxon>Maltschvirus maltsch</taxon>
    </lineage>
</organism>
<dbReference type="Pfam" id="PF01531">
    <property type="entry name" value="Glyco_transf_11"/>
    <property type="match status" value="1"/>
</dbReference>
<protein>
    <submittedName>
        <fullName evidence="3">Fut1_Fut2_like domain containing protein</fullName>
    </submittedName>
</protein>
<dbReference type="PANTHER" id="PTHR11927">
    <property type="entry name" value="GALACTOSIDE 2-L-FUCOSYLTRANSFERASE"/>
    <property type="match status" value="1"/>
</dbReference>
<sequence length="300" mass="35133">MKYITLKDMGSSGGLCSQLQIFASLQAVAKANNMKIAFSKEMIEGESVRYPHTQEIMQTCIRIFDLLDLQYEIKPKEFFYNFKDKHINFHTTTYDETLFKLDQSYNYNLVGRFDLYTYWYDSAGAKVAQWKYKDTLQREAEDRMKDIGKFFNNNKQTVSIHIRRGDYTLPQFSFCELDVDYYTQAIVDHFLPTEDYNFVVFSNDIAFAKELFGGENIWFVEPQGGEKVCTDSEKEDLVLMSLCDHHIIANSSYSWWGAFLSKNPDKKVICPTNWLVSSHPSSWINGRYYPPTWINIDNKN</sequence>
<gene>
    <name evidence="3" type="ORF">UFOVP54_151</name>
</gene>
<evidence type="ECO:0000256" key="2">
    <source>
        <dbReference type="ARBA" id="ARBA00022679"/>
    </source>
</evidence>
<evidence type="ECO:0000256" key="1">
    <source>
        <dbReference type="ARBA" id="ARBA00022676"/>
    </source>
</evidence>
<keyword evidence="1" id="KW-0328">Glycosyltransferase</keyword>
<dbReference type="EMBL" id="LR796188">
    <property type="protein sequence ID" value="CAB4125485.1"/>
    <property type="molecule type" value="Genomic_DNA"/>
</dbReference>
<dbReference type="PANTHER" id="PTHR11927:SF9">
    <property type="entry name" value="L-FUCOSYLTRANSFERASE"/>
    <property type="match status" value="1"/>
</dbReference>
<reference evidence="3" key="1">
    <citation type="submission" date="2020-04" db="EMBL/GenBank/DDBJ databases">
        <authorList>
            <person name="Chiriac C."/>
            <person name="Salcher M."/>
            <person name="Ghai R."/>
            <person name="Kavagutti S V."/>
        </authorList>
    </citation>
    <scope>NUCLEOTIDE SEQUENCE</scope>
</reference>
<dbReference type="InterPro" id="IPR002516">
    <property type="entry name" value="Glyco_trans_11"/>
</dbReference>
<dbReference type="GO" id="GO:0008107">
    <property type="term" value="F:galactoside 2-alpha-L-fucosyltransferase activity"/>
    <property type="evidence" value="ECO:0007669"/>
    <property type="project" value="InterPro"/>
</dbReference>
<proteinExistence type="predicted"/>
<accession>A0A6J5KW91</accession>